<proteinExistence type="predicted"/>
<accession>A0ABQ3AXV8</accession>
<evidence type="ECO:0000313" key="1">
    <source>
        <dbReference type="EMBL" id="GGY69860.1"/>
    </source>
</evidence>
<keyword evidence="2" id="KW-1185">Reference proteome</keyword>
<dbReference type="Proteomes" id="UP000619761">
    <property type="component" value="Unassembled WGS sequence"/>
</dbReference>
<comment type="caution">
    <text evidence="1">The sequence shown here is derived from an EMBL/GenBank/DDBJ whole genome shotgun (WGS) entry which is preliminary data.</text>
</comment>
<sequence length="138" mass="15752">MATSQRAFQPNTELPQHFASTLKAQPKAIDLEHVSVSQLLGRDYVFLNSREIELPLKNPAVLHSLLDDLIQQLELAETHTVAVSVDESLTGALTFVRHDLTWYRHKVCRVESITISHPEQHEFMEMIWRCSTAAVTIY</sequence>
<dbReference type="RefSeq" id="WP_189416857.1">
    <property type="nucleotide sequence ID" value="NZ_BMYZ01000001.1"/>
</dbReference>
<reference evidence="2" key="1">
    <citation type="journal article" date="2019" name="Int. J. Syst. Evol. Microbiol.">
        <title>The Global Catalogue of Microorganisms (GCM) 10K type strain sequencing project: providing services to taxonomists for standard genome sequencing and annotation.</title>
        <authorList>
            <consortium name="The Broad Institute Genomics Platform"/>
            <consortium name="The Broad Institute Genome Sequencing Center for Infectious Disease"/>
            <person name="Wu L."/>
            <person name="Ma J."/>
        </authorList>
    </citation>
    <scope>NUCLEOTIDE SEQUENCE [LARGE SCALE GENOMIC DNA]</scope>
    <source>
        <strain evidence="2">KCTC 32239</strain>
    </source>
</reference>
<name>A0ABQ3AXV8_9GAMM</name>
<evidence type="ECO:0000313" key="2">
    <source>
        <dbReference type="Proteomes" id="UP000619761"/>
    </source>
</evidence>
<organism evidence="1 2">
    <name type="scientific">Cellvibrio zantedeschiae</name>
    <dbReference type="NCBI Taxonomy" id="1237077"/>
    <lineage>
        <taxon>Bacteria</taxon>
        <taxon>Pseudomonadati</taxon>
        <taxon>Pseudomonadota</taxon>
        <taxon>Gammaproteobacteria</taxon>
        <taxon>Cellvibrionales</taxon>
        <taxon>Cellvibrionaceae</taxon>
        <taxon>Cellvibrio</taxon>
    </lineage>
</organism>
<gene>
    <name evidence="1" type="ORF">GCM10011613_12780</name>
</gene>
<protein>
    <submittedName>
        <fullName evidence="1">Uncharacterized protein</fullName>
    </submittedName>
</protein>
<dbReference type="EMBL" id="BMYZ01000001">
    <property type="protein sequence ID" value="GGY69860.1"/>
    <property type="molecule type" value="Genomic_DNA"/>
</dbReference>